<comment type="caution">
    <text evidence="3">The sequence shown here is derived from an EMBL/GenBank/DDBJ whole genome shotgun (WGS) entry which is preliminary data.</text>
</comment>
<feature type="transmembrane region" description="Helical" evidence="1">
    <location>
        <begin position="173"/>
        <end position="190"/>
    </location>
</feature>
<dbReference type="PROSITE" id="PS50887">
    <property type="entry name" value="GGDEF"/>
    <property type="match status" value="1"/>
</dbReference>
<name>A0A2W5TS52_9BACT</name>
<dbReference type="InterPro" id="IPR052163">
    <property type="entry name" value="DGC-Regulatory_Protein"/>
</dbReference>
<feature type="transmembrane region" description="Helical" evidence="1">
    <location>
        <begin position="56"/>
        <end position="75"/>
    </location>
</feature>
<dbReference type="CDD" id="cd01949">
    <property type="entry name" value="GGDEF"/>
    <property type="match status" value="1"/>
</dbReference>
<dbReference type="InterPro" id="IPR043128">
    <property type="entry name" value="Rev_trsase/Diguanyl_cyclase"/>
</dbReference>
<feature type="transmembrane region" description="Helical" evidence="1">
    <location>
        <begin position="31"/>
        <end position="50"/>
    </location>
</feature>
<dbReference type="EMBL" id="QFQP01000003">
    <property type="protein sequence ID" value="PZR16767.1"/>
    <property type="molecule type" value="Genomic_DNA"/>
</dbReference>
<dbReference type="SMART" id="SM00267">
    <property type="entry name" value="GGDEF"/>
    <property type="match status" value="1"/>
</dbReference>
<dbReference type="NCBIfam" id="TIGR00254">
    <property type="entry name" value="GGDEF"/>
    <property type="match status" value="1"/>
</dbReference>
<feature type="transmembrane region" description="Helical" evidence="1">
    <location>
        <begin position="120"/>
        <end position="141"/>
    </location>
</feature>
<dbReference type="Gene3D" id="3.30.70.270">
    <property type="match status" value="1"/>
</dbReference>
<feature type="domain" description="GGDEF" evidence="2">
    <location>
        <begin position="237"/>
        <end position="365"/>
    </location>
</feature>
<proteinExistence type="predicted"/>
<dbReference type="SUPFAM" id="SSF55073">
    <property type="entry name" value="Nucleotide cyclase"/>
    <property type="match status" value="1"/>
</dbReference>
<gene>
    <name evidence="3" type="ORF">DI536_06335</name>
</gene>
<dbReference type="Pfam" id="PF00990">
    <property type="entry name" value="GGDEF"/>
    <property type="match status" value="1"/>
</dbReference>
<keyword evidence="1" id="KW-0812">Transmembrane</keyword>
<feature type="transmembrane region" description="Helical" evidence="1">
    <location>
        <begin position="96"/>
        <end position="114"/>
    </location>
</feature>
<evidence type="ECO:0000256" key="1">
    <source>
        <dbReference type="SAM" id="Phobius"/>
    </source>
</evidence>
<dbReference type="InterPro" id="IPR029787">
    <property type="entry name" value="Nucleotide_cyclase"/>
</dbReference>
<evidence type="ECO:0000259" key="2">
    <source>
        <dbReference type="PROSITE" id="PS50887"/>
    </source>
</evidence>
<organism evidence="3 4">
    <name type="scientific">Archangium gephyra</name>
    <dbReference type="NCBI Taxonomy" id="48"/>
    <lineage>
        <taxon>Bacteria</taxon>
        <taxon>Pseudomonadati</taxon>
        <taxon>Myxococcota</taxon>
        <taxon>Myxococcia</taxon>
        <taxon>Myxococcales</taxon>
        <taxon>Cystobacterineae</taxon>
        <taxon>Archangiaceae</taxon>
        <taxon>Archangium</taxon>
    </lineage>
</organism>
<reference evidence="3 4" key="1">
    <citation type="submission" date="2017-08" db="EMBL/GenBank/DDBJ databases">
        <title>Infants hospitalized years apart are colonized by the same room-sourced microbial strains.</title>
        <authorList>
            <person name="Brooks B."/>
            <person name="Olm M.R."/>
            <person name="Firek B.A."/>
            <person name="Baker R."/>
            <person name="Thomas B.C."/>
            <person name="Morowitz M.J."/>
            <person name="Banfield J.F."/>
        </authorList>
    </citation>
    <scope>NUCLEOTIDE SEQUENCE [LARGE SCALE GENOMIC DNA]</scope>
    <source>
        <strain evidence="3">S2_003_000_R2_14</strain>
    </source>
</reference>
<dbReference type="PANTHER" id="PTHR46663">
    <property type="entry name" value="DIGUANYLATE CYCLASE DGCT-RELATED"/>
    <property type="match status" value="1"/>
</dbReference>
<keyword evidence="1" id="KW-1133">Transmembrane helix</keyword>
<dbReference type="AlphaFoldDB" id="A0A2W5TS52"/>
<dbReference type="InterPro" id="IPR000160">
    <property type="entry name" value="GGDEF_dom"/>
</dbReference>
<protein>
    <recommendedName>
        <fullName evidence="2">GGDEF domain-containing protein</fullName>
    </recommendedName>
</protein>
<evidence type="ECO:0000313" key="3">
    <source>
        <dbReference type="EMBL" id="PZR16767.1"/>
    </source>
</evidence>
<sequence length="365" mass="39588">MSFWEWLFPPPPLDIRDAVVRHQYAALRSNMPVLHAVAVLNLFIADYALWIDGYDVRYFGWTAVLAVVSITRIVQWRSRDDAASVDAARAAPRVEAATWLLAAVMASTSAFAVWATATRLISSAVLVPISLTFGSLCLAHAMSAIPKASAMAALVGIVPPGISMLWFGDGFTRLIAISALSVSALQVIFLRRNYASVVELLQLQKRMTDIASFDSLTGLFSRRALLDEVHARIEKNEPFVIALIDLDGFKAVNDSRGHAMGDALLRAVSQRFMACGDAVGRLGGDEFVVVLDDVRDEAAVGPRLEKIHQAAQTPVVVGGATLNVSASVGYALFPRDARESGQLMRVADEAMYAAKRRGKLRTTSD</sequence>
<dbReference type="Proteomes" id="UP000249061">
    <property type="component" value="Unassembled WGS sequence"/>
</dbReference>
<keyword evidence="1" id="KW-0472">Membrane</keyword>
<dbReference type="PANTHER" id="PTHR46663:SF2">
    <property type="entry name" value="GGDEF DOMAIN-CONTAINING PROTEIN"/>
    <property type="match status" value="1"/>
</dbReference>
<evidence type="ECO:0000313" key="4">
    <source>
        <dbReference type="Proteomes" id="UP000249061"/>
    </source>
</evidence>
<accession>A0A2W5TS52</accession>